<keyword evidence="3" id="KW-1185">Reference proteome</keyword>
<evidence type="ECO:0000313" key="2">
    <source>
        <dbReference type="EMBL" id="SHL70695.1"/>
    </source>
</evidence>
<dbReference type="RefSeq" id="WP_073280412.1">
    <property type="nucleotide sequence ID" value="NZ_FRAC01000046.1"/>
</dbReference>
<protein>
    <submittedName>
        <fullName evidence="2">Uncharacterized protein</fullName>
    </submittedName>
</protein>
<keyword evidence="1" id="KW-0812">Transmembrane</keyword>
<proteinExistence type="predicted"/>
<evidence type="ECO:0000313" key="3">
    <source>
        <dbReference type="Proteomes" id="UP000184386"/>
    </source>
</evidence>
<sequence>MRDNGKIGILPLITVAVCLVPAFFLFAKLNPEGWIKKEGKPVKLAEIPAGDNGAYTGKTAGEDVPKLSGSKELEDMIGTQYESAIPKKVIKTGVYSLKPWLNPYEITNGRNNSGRIYRTGRKAAEATDSAILAVSDYIEYYLIQLPDDTYILAQFSDTYRKAIERGETVTLPLGIQKNTGKEARSYLKEICGKYGASTDYVLYAVDNEWNNEHEFTLFIIRFGISAVVFFILSFAILMAADKIRHR</sequence>
<name>A0A1M7CU03_9FIRM</name>
<feature type="transmembrane region" description="Helical" evidence="1">
    <location>
        <begin position="7"/>
        <end position="27"/>
    </location>
</feature>
<keyword evidence="1" id="KW-0472">Membrane</keyword>
<dbReference type="OrthoDB" id="2037232at2"/>
<keyword evidence="1" id="KW-1133">Transmembrane helix</keyword>
<gene>
    <name evidence="2" type="ORF">SAMN02745136_05519</name>
</gene>
<dbReference type="EMBL" id="FRAC01000046">
    <property type="protein sequence ID" value="SHL70695.1"/>
    <property type="molecule type" value="Genomic_DNA"/>
</dbReference>
<organism evidence="2 3">
    <name type="scientific">Anaerocolumna jejuensis DSM 15929</name>
    <dbReference type="NCBI Taxonomy" id="1121322"/>
    <lineage>
        <taxon>Bacteria</taxon>
        <taxon>Bacillati</taxon>
        <taxon>Bacillota</taxon>
        <taxon>Clostridia</taxon>
        <taxon>Lachnospirales</taxon>
        <taxon>Lachnospiraceae</taxon>
        <taxon>Anaerocolumna</taxon>
    </lineage>
</organism>
<dbReference type="STRING" id="1121322.SAMN02745136_05519"/>
<reference evidence="2 3" key="1">
    <citation type="submission" date="2016-11" db="EMBL/GenBank/DDBJ databases">
        <authorList>
            <person name="Jaros S."/>
            <person name="Januszkiewicz K."/>
            <person name="Wedrychowicz H."/>
        </authorList>
    </citation>
    <scope>NUCLEOTIDE SEQUENCE [LARGE SCALE GENOMIC DNA]</scope>
    <source>
        <strain evidence="2 3">DSM 15929</strain>
    </source>
</reference>
<evidence type="ECO:0000256" key="1">
    <source>
        <dbReference type="SAM" id="Phobius"/>
    </source>
</evidence>
<dbReference type="Proteomes" id="UP000184386">
    <property type="component" value="Unassembled WGS sequence"/>
</dbReference>
<dbReference type="AlphaFoldDB" id="A0A1M7CU03"/>
<accession>A0A1M7CU03</accession>
<feature type="transmembrane region" description="Helical" evidence="1">
    <location>
        <begin position="218"/>
        <end position="240"/>
    </location>
</feature>